<accession>A0A3P5XCD1</accession>
<reference evidence="5 6" key="1">
    <citation type="submission" date="2018-11" db="EMBL/GenBank/DDBJ databases">
        <authorList>
            <person name="Criscuolo A."/>
        </authorList>
    </citation>
    <scope>NUCLEOTIDE SEQUENCE [LARGE SCALE GENOMIC DNA]</scope>
    <source>
        <strain evidence="5">ACIP111625</strain>
    </source>
</reference>
<dbReference type="PANTHER" id="PTHR43201:SF5">
    <property type="entry name" value="MEDIUM-CHAIN ACYL-COA LIGASE ACSF2, MITOCHONDRIAL"/>
    <property type="match status" value="1"/>
</dbReference>
<evidence type="ECO:0000259" key="3">
    <source>
        <dbReference type="Pfam" id="PF00501"/>
    </source>
</evidence>
<dbReference type="Gene3D" id="3.40.50.12780">
    <property type="entry name" value="N-terminal domain of ligase-like"/>
    <property type="match status" value="1"/>
</dbReference>
<evidence type="ECO:0000256" key="2">
    <source>
        <dbReference type="ARBA" id="ARBA00022598"/>
    </source>
</evidence>
<dbReference type="GO" id="GO:0006631">
    <property type="term" value="P:fatty acid metabolic process"/>
    <property type="evidence" value="ECO:0007669"/>
    <property type="project" value="TreeGrafter"/>
</dbReference>
<evidence type="ECO:0000256" key="1">
    <source>
        <dbReference type="ARBA" id="ARBA00006432"/>
    </source>
</evidence>
<dbReference type="RefSeq" id="WP_124088079.1">
    <property type="nucleotide sequence ID" value="NZ_UXAW01000091.1"/>
</dbReference>
<keyword evidence="2 5" id="KW-0436">Ligase</keyword>
<dbReference type="Pfam" id="PF00501">
    <property type="entry name" value="AMP-binding"/>
    <property type="match status" value="1"/>
</dbReference>
<dbReference type="InterPro" id="IPR045851">
    <property type="entry name" value="AMP-bd_C_sf"/>
</dbReference>
<dbReference type="SUPFAM" id="SSF56801">
    <property type="entry name" value="Acetyl-CoA synthetase-like"/>
    <property type="match status" value="1"/>
</dbReference>
<dbReference type="Pfam" id="PF13193">
    <property type="entry name" value="AMP-binding_C"/>
    <property type="match status" value="1"/>
</dbReference>
<dbReference type="GO" id="GO:0031956">
    <property type="term" value="F:medium-chain fatty acid-CoA ligase activity"/>
    <property type="evidence" value="ECO:0007669"/>
    <property type="project" value="TreeGrafter"/>
</dbReference>
<feature type="domain" description="AMP-binding enzyme C-terminal" evidence="4">
    <location>
        <begin position="340"/>
        <end position="412"/>
    </location>
</feature>
<dbReference type="AlphaFoldDB" id="A0A3P5XCD1"/>
<dbReference type="InterPro" id="IPR000873">
    <property type="entry name" value="AMP-dep_synth/lig_dom"/>
</dbReference>
<dbReference type="Gene3D" id="3.30.300.30">
    <property type="match status" value="1"/>
</dbReference>
<protein>
    <submittedName>
        <fullName evidence="5">Putative acyl--CoA ligase YhfT</fullName>
        <ecNumber evidence="5">6.2.1.-</ecNumber>
    </submittedName>
</protein>
<proteinExistence type="inferred from homology"/>
<name>A0A3P5XCD1_9RHOB</name>
<dbReference type="InterPro" id="IPR025110">
    <property type="entry name" value="AMP-bd_C"/>
</dbReference>
<organism evidence="5 6">
    <name type="scientific">Pseudogemmobacter humi</name>
    <dbReference type="NCBI Taxonomy" id="2483812"/>
    <lineage>
        <taxon>Bacteria</taxon>
        <taxon>Pseudomonadati</taxon>
        <taxon>Pseudomonadota</taxon>
        <taxon>Alphaproteobacteria</taxon>
        <taxon>Rhodobacterales</taxon>
        <taxon>Paracoccaceae</taxon>
        <taxon>Pseudogemmobacter</taxon>
    </lineage>
</organism>
<comment type="similarity">
    <text evidence="1">Belongs to the ATP-dependent AMP-binding enzyme family.</text>
</comment>
<evidence type="ECO:0000259" key="4">
    <source>
        <dbReference type="Pfam" id="PF13193"/>
    </source>
</evidence>
<dbReference type="EMBL" id="UXAW01000091">
    <property type="protein sequence ID" value="VDC32321.1"/>
    <property type="molecule type" value="Genomic_DNA"/>
</dbReference>
<evidence type="ECO:0000313" key="6">
    <source>
        <dbReference type="Proteomes" id="UP000277498"/>
    </source>
</evidence>
<dbReference type="Proteomes" id="UP000277498">
    <property type="component" value="Unassembled WGS sequence"/>
</dbReference>
<dbReference type="InterPro" id="IPR042099">
    <property type="entry name" value="ANL_N_sf"/>
</dbReference>
<keyword evidence="6" id="KW-1185">Reference proteome</keyword>
<sequence length="422" mass="44287">MSATGFRWHPAARLYRPDGAGELPEEQIAAAGIAGAVSPGARLPGTAKSGLAAADTAFPEIRPCGNVIPDVPAARALACALASGGGFAIRAGADGPAPAPGEVPVFETLTSGSGGVPRRIRRSQASWIRSFTVNAGLFGLGPGRRVAVPGRLVHSLSLYGALEGLHLGCEVHVLAGLRPDRQHRALAARGIDTLYATPAQLRALCGYGALADLRLVLCGGSKLDAKLRADLAQMAPGAAIREFYGAAEASFITLADEETPAASVGRPYPGVEILVDEGEIWVKSPYLFEGYAGGGEGGACWRDGWLSVGEMGRFEGGFLYLSGRRGRMVSVADQNVFPEEIEAMIEAMPGVSRAAVLAEPDARRGHVLFAVVRGEPAREGEILAALRARLGPMKAPRWLVWRQDWPELASGKTDFAALRARL</sequence>
<gene>
    <name evidence="5" type="primary">yhfT</name>
    <name evidence="5" type="ORF">XINFAN_03375</name>
</gene>
<dbReference type="OrthoDB" id="9803968at2"/>
<feature type="domain" description="AMP-dependent synthetase/ligase" evidence="3">
    <location>
        <begin position="97"/>
        <end position="291"/>
    </location>
</feature>
<dbReference type="EC" id="6.2.1.-" evidence="5"/>
<dbReference type="PANTHER" id="PTHR43201">
    <property type="entry name" value="ACYL-COA SYNTHETASE"/>
    <property type="match status" value="1"/>
</dbReference>
<evidence type="ECO:0000313" key="5">
    <source>
        <dbReference type="EMBL" id="VDC32321.1"/>
    </source>
</evidence>